<dbReference type="EMBL" id="KN838750">
    <property type="protein sequence ID" value="KIJ95601.1"/>
    <property type="molecule type" value="Genomic_DNA"/>
</dbReference>
<gene>
    <name evidence="1" type="ORF">K443DRAFT_108527</name>
</gene>
<keyword evidence="2" id="KW-1185">Reference proteome</keyword>
<organism evidence="1 2">
    <name type="scientific">Laccaria amethystina LaAM-08-1</name>
    <dbReference type="NCBI Taxonomy" id="1095629"/>
    <lineage>
        <taxon>Eukaryota</taxon>
        <taxon>Fungi</taxon>
        <taxon>Dikarya</taxon>
        <taxon>Basidiomycota</taxon>
        <taxon>Agaricomycotina</taxon>
        <taxon>Agaricomycetes</taxon>
        <taxon>Agaricomycetidae</taxon>
        <taxon>Agaricales</taxon>
        <taxon>Agaricineae</taxon>
        <taxon>Hydnangiaceae</taxon>
        <taxon>Laccaria</taxon>
    </lineage>
</organism>
<reference evidence="1 2" key="1">
    <citation type="submission" date="2014-04" db="EMBL/GenBank/DDBJ databases">
        <authorList>
            <consortium name="DOE Joint Genome Institute"/>
            <person name="Kuo A."/>
            <person name="Kohler A."/>
            <person name="Nagy L.G."/>
            <person name="Floudas D."/>
            <person name="Copeland A."/>
            <person name="Barry K.W."/>
            <person name="Cichocki N."/>
            <person name="Veneault-Fourrey C."/>
            <person name="LaButti K."/>
            <person name="Lindquist E.A."/>
            <person name="Lipzen A."/>
            <person name="Lundell T."/>
            <person name="Morin E."/>
            <person name="Murat C."/>
            <person name="Sun H."/>
            <person name="Tunlid A."/>
            <person name="Henrissat B."/>
            <person name="Grigoriev I.V."/>
            <person name="Hibbett D.S."/>
            <person name="Martin F."/>
            <person name="Nordberg H.P."/>
            <person name="Cantor M.N."/>
            <person name="Hua S.X."/>
        </authorList>
    </citation>
    <scope>NUCLEOTIDE SEQUENCE [LARGE SCALE GENOMIC DNA]</scope>
    <source>
        <strain evidence="1 2">LaAM-08-1</strain>
    </source>
</reference>
<sequence length="161" mass="17419">MAKKLCYTIIFYMQEYSKSPTKANLVPFFFFWPVADLPTLPPVRHSITETPLANTDTNSITALQPTVFQVLDTEVENSLAVGIGGLATRQDAITVEAAVETQTGVDSIYGGTGSVTTETETGHETHDVSIVTQNISPSLSIEVEAVPKETSLRGRCRNVAN</sequence>
<name>A0A0C9XCZ3_9AGAR</name>
<proteinExistence type="predicted"/>
<evidence type="ECO:0000313" key="1">
    <source>
        <dbReference type="EMBL" id="KIJ95601.1"/>
    </source>
</evidence>
<reference evidence="2" key="2">
    <citation type="submission" date="2015-01" db="EMBL/GenBank/DDBJ databases">
        <title>Evolutionary Origins and Diversification of the Mycorrhizal Mutualists.</title>
        <authorList>
            <consortium name="DOE Joint Genome Institute"/>
            <consortium name="Mycorrhizal Genomics Consortium"/>
            <person name="Kohler A."/>
            <person name="Kuo A."/>
            <person name="Nagy L.G."/>
            <person name="Floudas D."/>
            <person name="Copeland A."/>
            <person name="Barry K.W."/>
            <person name="Cichocki N."/>
            <person name="Veneault-Fourrey C."/>
            <person name="LaButti K."/>
            <person name="Lindquist E.A."/>
            <person name="Lipzen A."/>
            <person name="Lundell T."/>
            <person name="Morin E."/>
            <person name="Murat C."/>
            <person name="Riley R."/>
            <person name="Ohm R."/>
            <person name="Sun H."/>
            <person name="Tunlid A."/>
            <person name="Henrissat B."/>
            <person name="Grigoriev I.V."/>
            <person name="Hibbett D.S."/>
            <person name="Martin F."/>
        </authorList>
    </citation>
    <scope>NUCLEOTIDE SEQUENCE [LARGE SCALE GENOMIC DNA]</scope>
    <source>
        <strain evidence="2">LaAM-08-1</strain>
    </source>
</reference>
<dbReference type="Proteomes" id="UP000054477">
    <property type="component" value="Unassembled WGS sequence"/>
</dbReference>
<accession>A0A0C9XCZ3</accession>
<dbReference type="AlphaFoldDB" id="A0A0C9XCZ3"/>
<dbReference type="HOGENOM" id="CLU_1643976_0_0_1"/>
<dbReference type="OrthoDB" id="3112341at2759"/>
<protein>
    <submittedName>
        <fullName evidence="1">Unplaced genomic scaffold K443scaffold_215, whole genome shotgun sequence</fullName>
    </submittedName>
</protein>
<evidence type="ECO:0000313" key="2">
    <source>
        <dbReference type="Proteomes" id="UP000054477"/>
    </source>
</evidence>